<organism evidence="8 9">
    <name type="scientific">Poecilia formosa</name>
    <name type="common">Amazon molly</name>
    <name type="synonym">Limia formosa</name>
    <dbReference type="NCBI Taxonomy" id="48698"/>
    <lineage>
        <taxon>Eukaryota</taxon>
        <taxon>Metazoa</taxon>
        <taxon>Chordata</taxon>
        <taxon>Craniata</taxon>
        <taxon>Vertebrata</taxon>
        <taxon>Euteleostomi</taxon>
        <taxon>Actinopterygii</taxon>
        <taxon>Neopterygii</taxon>
        <taxon>Teleostei</taxon>
        <taxon>Neoteleostei</taxon>
        <taxon>Acanthomorphata</taxon>
        <taxon>Ovalentaria</taxon>
        <taxon>Atherinomorphae</taxon>
        <taxon>Cyprinodontiformes</taxon>
        <taxon>Poeciliidae</taxon>
        <taxon>Poeciliinae</taxon>
        <taxon>Poecilia</taxon>
    </lineage>
</organism>
<evidence type="ECO:0000256" key="5">
    <source>
        <dbReference type="ARBA" id="ARBA00044104"/>
    </source>
</evidence>
<evidence type="ECO:0000256" key="4">
    <source>
        <dbReference type="ARBA" id="ARBA00023136"/>
    </source>
</evidence>
<feature type="domain" description="Menorin-like" evidence="7">
    <location>
        <begin position="307"/>
        <end position="424"/>
    </location>
</feature>
<dbReference type="OMA" id="AHQVYYD"/>
<dbReference type="Ensembl" id="ENSPFOT00000022872.1">
    <property type="protein sequence ID" value="ENSPFOP00000024311.1"/>
    <property type="gene ID" value="ENSPFOG00000013276.2"/>
</dbReference>
<feature type="domain" description="Menorin-like" evidence="7">
    <location>
        <begin position="16"/>
        <end position="255"/>
    </location>
</feature>
<evidence type="ECO:0000313" key="9">
    <source>
        <dbReference type="Proteomes" id="UP000028760"/>
    </source>
</evidence>
<evidence type="ECO:0000256" key="1">
    <source>
        <dbReference type="ARBA" id="ARBA00004167"/>
    </source>
</evidence>
<evidence type="ECO:0000313" key="8">
    <source>
        <dbReference type="Ensembl" id="ENSPFOP00000024311.1"/>
    </source>
</evidence>
<reference evidence="8" key="3">
    <citation type="submission" date="2025-09" db="UniProtKB">
        <authorList>
            <consortium name="Ensembl"/>
        </authorList>
    </citation>
    <scope>IDENTIFICATION</scope>
</reference>
<comment type="subcellular location">
    <subcellularLocation>
        <location evidence="1">Membrane</location>
        <topology evidence="1">Single-pass membrane protein</topology>
    </subcellularLocation>
</comment>
<dbReference type="PANTHER" id="PTHR21184:SF4">
    <property type="entry name" value="PROTEIN FAM151A"/>
    <property type="match status" value="1"/>
</dbReference>
<reference evidence="9" key="1">
    <citation type="submission" date="2013-10" db="EMBL/GenBank/DDBJ databases">
        <authorList>
            <person name="Schartl M."/>
            <person name="Warren W."/>
        </authorList>
    </citation>
    <scope>NUCLEOTIDE SEQUENCE [LARGE SCALE GENOMIC DNA]</scope>
    <source>
        <strain evidence="9">female</strain>
    </source>
</reference>
<keyword evidence="4" id="KW-0472">Membrane</keyword>
<dbReference type="Pfam" id="PF10223">
    <property type="entry name" value="Menorin_N"/>
    <property type="match status" value="2"/>
</dbReference>
<accession>A0A096LYS0</accession>
<evidence type="ECO:0000256" key="2">
    <source>
        <dbReference type="ARBA" id="ARBA00022692"/>
    </source>
</evidence>
<keyword evidence="3" id="KW-1133">Transmembrane helix</keyword>
<keyword evidence="9" id="KW-1185">Reference proteome</keyword>
<dbReference type="GO" id="GO:0005615">
    <property type="term" value="C:extracellular space"/>
    <property type="evidence" value="ECO:0007669"/>
    <property type="project" value="TreeGrafter"/>
</dbReference>
<evidence type="ECO:0000256" key="3">
    <source>
        <dbReference type="ARBA" id="ARBA00022989"/>
    </source>
</evidence>
<dbReference type="EMBL" id="AYCK01019230">
    <property type="status" value="NOT_ANNOTATED_CDS"/>
    <property type="molecule type" value="Genomic_DNA"/>
</dbReference>
<sequence length="430" mass="48397">DMLDFLLQSGEISEHDGLLATWFHRANSKEQMNMALASDVMILEADVTLEGYGTPNQKPVPIMAHPPDVYSDNTLDQWLDAVLDSRKGIKLDFKALDSVGFSLDLLKQKNSSRGINRPVWLNADILRGPNVPSFVSPVNGTRFLQLIQKTFPDVTLSPGWMVLYIPHIPGIGTYSRDMVEQMYHLIKDVPQKVTFPVHALLVHRGWQHISWLLNQSPRFSLTLWQGSDHPTVSDLLFVRDNTQPAQVYYDIYEPTLTAFKEAARNRSGVRRFYPGGNLMDFLYPGEGPAEITFPIICWNADCVCVSLDEDGGMLVLHVVSDRNQPGVPVLGDSGTSSQPFTLQRVCELLGQRTDAPWGVYLRVHGHQLLEASLKLLQATYSAEELYRPIWISMESSQSSYSTNVDSQDFVSTVEELFPYVTVVLAEQNWP</sequence>
<dbReference type="Proteomes" id="UP000028760">
    <property type="component" value="Unassembled WGS sequence"/>
</dbReference>
<dbReference type="PANTHER" id="PTHR21184">
    <property type="entry name" value="MENORIN (DENDRITIC BRANCHING PROTEIN)"/>
    <property type="match status" value="1"/>
</dbReference>
<evidence type="ECO:0000256" key="6">
    <source>
        <dbReference type="ARBA" id="ARBA00044953"/>
    </source>
</evidence>
<dbReference type="GO" id="GO:0016020">
    <property type="term" value="C:membrane"/>
    <property type="evidence" value="ECO:0007669"/>
    <property type="project" value="UniProtKB-SubCell"/>
</dbReference>
<name>A0A096LYS0_POEFO</name>
<comment type="similarity">
    <text evidence="6">Belongs to the menorin family.</text>
</comment>
<proteinExistence type="inferred from homology"/>
<dbReference type="GeneTree" id="ENSGT00530000063681"/>
<dbReference type="InterPro" id="IPR019356">
    <property type="entry name" value="Menorin_dom"/>
</dbReference>
<reference evidence="8" key="2">
    <citation type="submission" date="2025-08" db="UniProtKB">
        <authorList>
            <consortium name="Ensembl"/>
        </authorList>
    </citation>
    <scope>IDENTIFICATION</scope>
</reference>
<dbReference type="AlphaFoldDB" id="A0A096LYS0"/>
<keyword evidence="2" id="KW-0812">Transmembrane</keyword>
<protein>
    <recommendedName>
        <fullName evidence="5">Protein FAM151A</fullName>
    </recommendedName>
</protein>
<evidence type="ECO:0000259" key="7">
    <source>
        <dbReference type="Pfam" id="PF10223"/>
    </source>
</evidence>